<gene>
    <name evidence="4" type="ORF">HNY73_020825</name>
</gene>
<proteinExistence type="predicted"/>
<evidence type="ECO:0000313" key="5">
    <source>
        <dbReference type="Proteomes" id="UP000807504"/>
    </source>
</evidence>
<evidence type="ECO:0000256" key="2">
    <source>
        <dbReference type="ARBA" id="ARBA00023134"/>
    </source>
</evidence>
<dbReference type="AlphaFoldDB" id="A0A8T0ECS1"/>
<evidence type="ECO:0000313" key="4">
    <source>
        <dbReference type="EMBL" id="KAF8767955.1"/>
    </source>
</evidence>
<dbReference type="GO" id="GO:0005525">
    <property type="term" value="F:GTP binding"/>
    <property type="evidence" value="ECO:0007669"/>
    <property type="project" value="UniProtKB-KW"/>
</dbReference>
<dbReference type="SMART" id="SM00176">
    <property type="entry name" value="RAN"/>
    <property type="match status" value="1"/>
</dbReference>
<organism evidence="4 5">
    <name type="scientific">Argiope bruennichi</name>
    <name type="common">Wasp spider</name>
    <name type="synonym">Aranea bruennichi</name>
    <dbReference type="NCBI Taxonomy" id="94029"/>
    <lineage>
        <taxon>Eukaryota</taxon>
        <taxon>Metazoa</taxon>
        <taxon>Ecdysozoa</taxon>
        <taxon>Arthropoda</taxon>
        <taxon>Chelicerata</taxon>
        <taxon>Arachnida</taxon>
        <taxon>Araneae</taxon>
        <taxon>Araneomorphae</taxon>
        <taxon>Entelegynae</taxon>
        <taxon>Araneoidea</taxon>
        <taxon>Araneidae</taxon>
        <taxon>Argiope</taxon>
    </lineage>
</organism>
<comment type="caution">
    <text evidence="4">The sequence shown here is derived from an EMBL/GenBank/DDBJ whole genome shotgun (WGS) entry which is preliminary data.</text>
</comment>
<dbReference type="InterPro" id="IPR027417">
    <property type="entry name" value="P-loop_NTPase"/>
</dbReference>
<dbReference type="PRINTS" id="PR00449">
    <property type="entry name" value="RASTRNSFRMNG"/>
</dbReference>
<dbReference type="SMART" id="SM00175">
    <property type="entry name" value="RAB"/>
    <property type="match status" value="1"/>
</dbReference>
<keyword evidence="2" id="KW-0342">GTP-binding</keyword>
<evidence type="ECO:0000256" key="3">
    <source>
        <dbReference type="ARBA" id="ARBA00023288"/>
    </source>
</evidence>
<dbReference type="Pfam" id="PF00071">
    <property type="entry name" value="Ras"/>
    <property type="match status" value="1"/>
</dbReference>
<dbReference type="Proteomes" id="UP000807504">
    <property type="component" value="Unassembled WGS sequence"/>
</dbReference>
<reference evidence="4" key="1">
    <citation type="journal article" date="2020" name="bioRxiv">
        <title>Chromosome-level reference genome of the European wasp spider Argiope bruennichi: a resource for studies on range expansion and evolutionary adaptation.</title>
        <authorList>
            <person name="Sheffer M.M."/>
            <person name="Hoppe A."/>
            <person name="Krehenwinkel H."/>
            <person name="Uhl G."/>
            <person name="Kuss A.W."/>
            <person name="Jensen L."/>
            <person name="Jensen C."/>
            <person name="Gillespie R.G."/>
            <person name="Hoff K.J."/>
            <person name="Prost S."/>
        </authorList>
    </citation>
    <scope>NUCLEOTIDE SEQUENCE</scope>
</reference>
<dbReference type="FunFam" id="3.40.50.300:FF:001129">
    <property type="entry name" value="ras-related protein Rab-44 isoform X2"/>
    <property type="match status" value="1"/>
</dbReference>
<dbReference type="PANTHER" id="PTHR47977">
    <property type="entry name" value="RAS-RELATED PROTEIN RAB"/>
    <property type="match status" value="1"/>
</dbReference>
<name>A0A8T0ECS1_ARGBR</name>
<dbReference type="OrthoDB" id="6435375at2759"/>
<dbReference type="PROSITE" id="PS51419">
    <property type="entry name" value="RAB"/>
    <property type="match status" value="1"/>
</dbReference>
<dbReference type="PROSITE" id="PS51421">
    <property type="entry name" value="RAS"/>
    <property type="match status" value="1"/>
</dbReference>
<dbReference type="SUPFAM" id="SSF52540">
    <property type="entry name" value="P-loop containing nucleoside triphosphate hydrolases"/>
    <property type="match status" value="1"/>
</dbReference>
<dbReference type="CDD" id="cd00154">
    <property type="entry name" value="Rab"/>
    <property type="match status" value="1"/>
</dbReference>
<dbReference type="GO" id="GO:0003924">
    <property type="term" value="F:GTPase activity"/>
    <property type="evidence" value="ECO:0007669"/>
    <property type="project" value="InterPro"/>
</dbReference>
<dbReference type="OMA" id="TENKGCC"/>
<dbReference type="InterPro" id="IPR001806">
    <property type="entry name" value="Small_GTPase"/>
</dbReference>
<dbReference type="SMART" id="SM00174">
    <property type="entry name" value="RHO"/>
    <property type="match status" value="1"/>
</dbReference>
<dbReference type="InterPro" id="IPR050227">
    <property type="entry name" value="Rab"/>
</dbReference>
<keyword evidence="5" id="KW-1185">Reference proteome</keyword>
<keyword evidence="1" id="KW-0547">Nucleotide-binding</keyword>
<dbReference type="EMBL" id="JABXBU010002230">
    <property type="protein sequence ID" value="KAF8767955.1"/>
    <property type="molecule type" value="Genomic_DNA"/>
</dbReference>
<evidence type="ECO:0000256" key="1">
    <source>
        <dbReference type="ARBA" id="ARBA00022741"/>
    </source>
</evidence>
<dbReference type="NCBIfam" id="TIGR00231">
    <property type="entry name" value="small_GTP"/>
    <property type="match status" value="1"/>
</dbReference>
<reference evidence="4" key="2">
    <citation type="submission" date="2020-06" db="EMBL/GenBank/DDBJ databases">
        <authorList>
            <person name="Sheffer M."/>
        </authorList>
    </citation>
    <scope>NUCLEOTIDE SEQUENCE</scope>
</reference>
<sequence>MVADHKLSIIMLGESGVGKTSLMLRFCKNIFREAHGCTSIDCYIKTITLNDKIIELQLWDTAGQERFKAIIKEYFRKADGVLLAYDMTNLETFMKLSSWLSELKEINEGATIFIVGNKADLLQSNQVNRSTVEKYAQEEKLECWETSAKKNENVDEVFKNLALKALERKKIAFFKELSNGEIKAVSPNSAIAENIQKQDENSLPPIIRLEDDFGDDIHKIKLRAEKPKPKKQSCC</sequence>
<dbReference type="Gene3D" id="3.40.50.300">
    <property type="entry name" value="P-loop containing nucleotide triphosphate hydrolases"/>
    <property type="match status" value="1"/>
</dbReference>
<protein>
    <submittedName>
        <fullName evidence="4">Ras-related protein Rab-13 like protein</fullName>
    </submittedName>
</protein>
<dbReference type="SMART" id="SM00173">
    <property type="entry name" value="RAS"/>
    <property type="match status" value="1"/>
</dbReference>
<dbReference type="PROSITE" id="PS51417">
    <property type="entry name" value="ARF"/>
    <property type="match status" value="1"/>
</dbReference>
<accession>A0A8T0ECS1</accession>
<dbReference type="InterPro" id="IPR005225">
    <property type="entry name" value="Small_GTP-bd"/>
</dbReference>
<keyword evidence="3" id="KW-0449">Lipoprotein</keyword>